<gene>
    <name evidence="1" type="ORF">PV07_00127</name>
</gene>
<dbReference type="OrthoDB" id="4158087at2759"/>
<dbReference type="GeneID" id="27339321"/>
<evidence type="ECO:0000313" key="2">
    <source>
        <dbReference type="Proteomes" id="UP000054466"/>
    </source>
</evidence>
<accession>A0A0D2CTK5</accession>
<organism evidence="1 2">
    <name type="scientific">Cladophialophora immunda</name>
    <dbReference type="NCBI Taxonomy" id="569365"/>
    <lineage>
        <taxon>Eukaryota</taxon>
        <taxon>Fungi</taxon>
        <taxon>Dikarya</taxon>
        <taxon>Ascomycota</taxon>
        <taxon>Pezizomycotina</taxon>
        <taxon>Eurotiomycetes</taxon>
        <taxon>Chaetothyriomycetidae</taxon>
        <taxon>Chaetothyriales</taxon>
        <taxon>Herpotrichiellaceae</taxon>
        <taxon>Cladophialophora</taxon>
    </lineage>
</organism>
<name>A0A0D2CTK5_9EURO</name>
<reference evidence="1 2" key="1">
    <citation type="submission" date="2015-01" db="EMBL/GenBank/DDBJ databases">
        <title>The Genome Sequence of Cladophialophora immunda CBS83496.</title>
        <authorList>
            <consortium name="The Broad Institute Genomics Platform"/>
            <person name="Cuomo C."/>
            <person name="de Hoog S."/>
            <person name="Gorbushina A."/>
            <person name="Stielow B."/>
            <person name="Teixiera M."/>
            <person name="Abouelleil A."/>
            <person name="Chapman S.B."/>
            <person name="Priest M."/>
            <person name="Young S.K."/>
            <person name="Wortman J."/>
            <person name="Nusbaum C."/>
            <person name="Birren B."/>
        </authorList>
    </citation>
    <scope>NUCLEOTIDE SEQUENCE [LARGE SCALE GENOMIC DNA]</scope>
    <source>
        <strain evidence="1 2">CBS 83496</strain>
    </source>
</reference>
<dbReference type="Proteomes" id="UP000054466">
    <property type="component" value="Unassembled WGS sequence"/>
</dbReference>
<protein>
    <recommendedName>
        <fullName evidence="3">Transcription factor domain-containing protein</fullName>
    </recommendedName>
</protein>
<dbReference type="VEuPathDB" id="FungiDB:PV07_00127"/>
<dbReference type="AlphaFoldDB" id="A0A0D2CTK5"/>
<dbReference type="HOGENOM" id="CLU_050711_0_0_1"/>
<dbReference type="PANTHER" id="PTHR37540">
    <property type="entry name" value="TRANSCRIPTION FACTOR (ACR-2), PUTATIVE-RELATED-RELATED"/>
    <property type="match status" value="1"/>
</dbReference>
<evidence type="ECO:0000313" key="1">
    <source>
        <dbReference type="EMBL" id="KIW33260.1"/>
    </source>
</evidence>
<keyword evidence="2" id="KW-1185">Reference proteome</keyword>
<dbReference type="RefSeq" id="XP_016253476.1">
    <property type="nucleotide sequence ID" value="XM_016386548.1"/>
</dbReference>
<dbReference type="EMBL" id="KN847040">
    <property type="protein sequence ID" value="KIW33260.1"/>
    <property type="molecule type" value="Genomic_DNA"/>
</dbReference>
<sequence length="440" mass="49109">MPVTFINRNIRNFERGSELAAINAHHAHIKHEKRREAIRDAARQRNARLLSYVEAPHSPTPLLVRHIGGLRDDPFWTLPVENTCDAMLGFDYHFQVLCPLALSLGNYNRTQHECMRINVLQTGMYCSSMIALNLTMQRLHLESTARLSRAALYHLNNAVAQLREALQDPATSTGDIVLATIFPMAVVYRMLNDHAAFNAHVQGVRRIVALRGGLDRLGWRGFLKISAVGMFESAAVLHRQQALRNQDEAQGLKLPADSAVEYPSKPFPRALRAKISKLPPGLARLASGGCLSLQCINFLQIFCEWLANNSSTPGPHDSITELGHDILAMAGLSTTERVLAVAIQAYVNWLERTVRRWSNFSSEHSVKMQIALLARKPDLDACDGDVLAWGCLVIRDTTAPGTASWEWATKHLLTMDLDGERETCLDRLFFSRPGFASEMS</sequence>
<evidence type="ECO:0008006" key="3">
    <source>
        <dbReference type="Google" id="ProtNLM"/>
    </source>
</evidence>
<proteinExistence type="predicted"/>